<dbReference type="PANTHER" id="PTHR46187">
    <property type="entry name" value="ALKALINE CERAMIDASE 3"/>
    <property type="match status" value="1"/>
</dbReference>
<dbReference type="AlphaFoldDB" id="E9EGT2"/>
<dbReference type="InterPro" id="IPR008901">
    <property type="entry name" value="ACER"/>
</dbReference>
<evidence type="ECO:0000256" key="4">
    <source>
        <dbReference type="ARBA" id="ARBA00022801"/>
    </source>
</evidence>
<evidence type="ECO:0000256" key="2">
    <source>
        <dbReference type="ARBA" id="ARBA00009780"/>
    </source>
</evidence>
<comment type="subcellular location">
    <subcellularLocation>
        <location evidence="1">Membrane</location>
        <topology evidence="1">Multi-pass membrane protein</topology>
    </subcellularLocation>
</comment>
<dbReference type="GO" id="GO:0046872">
    <property type="term" value="F:metal ion binding"/>
    <property type="evidence" value="ECO:0007669"/>
    <property type="project" value="UniProtKB-KW"/>
</dbReference>
<feature type="binding site" evidence="7">
    <location>
        <position position="151"/>
    </location>
    <ligand>
        <name>Zn(2+)</name>
        <dbReference type="ChEBI" id="CHEBI:29105"/>
        <note>catalytic</note>
    </ligand>
</feature>
<dbReference type="GO" id="GO:0005789">
    <property type="term" value="C:endoplasmic reticulum membrane"/>
    <property type="evidence" value="ECO:0007669"/>
    <property type="project" value="TreeGrafter"/>
</dbReference>
<dbReference type="HOGENOM" id="CLU_063293_0_0_1"/>
<evidence type="ECO:0000256" key="1">
    <source>
        <dbReference type="ARBA" id="ARBA00004141"/>
    </source>
</evidence>
<keyword evidence="7" id="KW-0479">Metal-binding</keyword>
<dbReference type="GO" id="GO:0046513">
    <property type="term" value="P:ceramide biosynthetic process"/>
    <property type="evidence" value="ECO:0007669"/>
    <property type="project" value="TreeGrafter"/>
</dbReference>
<evidence type="ECO:0000256" key="8">
    <source>
        <dbReference type="SAM" id="Phobius"/>
    </source>
</evidence>
<keyword evidence="7" id="KW-0862">Zinc</keyword>
<dbReference type="OrthoDB" id="187171at2759"/>
<sequence>MSKANELDAHIDPVQLVDELVSRSRVFAVKLGVGLTALSVFITLYYHATKDPAFHQAAYAVLTATVLIRSIWIMEIQVRPALQAEDVARARYILKTMWALVATDPTPGLTVFLAGYAIWNLDNIFCSQLRGWRRQIGLPWAILLEGHGWWHLMTGLDMMWKKQANNQLLASIPEIRKVQGKAKHH</sequence>
<dbReference type="GO" id="GO:0016811">
    <property type="term" value="F:hydrolase activity, acting on carbon-nitrogen (but not peptide) bonds, in linear amides"/>
    <property type="evidence" value="ECO:0007669"/>
    <property type="project" value="InterPro"/>
</dbReference>
<dbReference type="EMBL" id="GL698601">
    <property type="protein sequence ID" value="EFY84869.1"/>
    <property type="molecule type" value="Genomic_DNA"/>
</dbReference>
<evidence type="ECO:0000256" key="3">
    <source>
        <dbReference type="ARBA" id="ARBA00022692"/>
    </source>
</evidence>
<keyword evidence="6 8" id="KW-0472">Membrane</keyword>
<evidence type="ECO:0000256" key="5">
    <source>
        <dbReference type="ARBA" id="ARBA00022989"/>
    </source>
</evidence>
<keyword evidence="10" id="KW-1185">Reference proteome</keyword>
<keyword evidence="4" id="KW-0378">Hydrolase</keyword>
<feature type="transmembrane region" description="Helical" evidence="8">
    <location>
        <begin position="27"/>
        <end position="47"/>
    </location>
</feature>
<keyword evidence="5 8" id="KW-1133">Transmembrane helix</keyword>
<proteinExistence type="inferred from homology"/>
<dbReference type="GO" id="GO:0046514">
    <property type="term" value="P:ceramide catabolic process"/>
    <property type="evidence" value="ECO:0007669"/>
    <property type="project" value="TreeGrafter"/>
</dbReference>
<reference evidence="9 10" key="1">
    <citation type="journal article" date="2011" name="PLoS Genet.">
        <title>Genome sequencing and comparative transcriptomics of the model entomopathogenic fungi Metarhizium anisopliae and M. acridum.</title>
        <authorList>
            <person name="Gao Q."/>
            <person name="Jin K."/>
            <person name="Ying S.H."/>
            <person name="Zhang Y."/>
            <person name="Xiao G."/>
            <person name="Shang Y."/>
            <person name="Duan Z."/>
            <person name="Hu X."/>
            <person name="Xie X.Q."/>
            <person name="Zhou G."/>
            <person name="Peng G."/>
            <person name="Luo Z."/>
            <person name="Huang W."/>
            <person name="Wang B."/>
            <person name="Fang W."/>
            <person name="Wang S."/>
            <person name="Zhong Y."/>
            <person name="Ma L.J."/>
            <person name="St Leger R.J."/>
            <person name="Zhao G.P."/>
            <person name="Pei Y."/>
            <person name="Feng M.G."/>
            <person name="Xia Y."/>
            <person name="Wang C."/>
        </authorList>
    </citation>
    <scope>NUCLEOTIDE SEQUENCE [LARGE SCALE GENOMIC DNA]</scope>
    <source>
        <strain evidence="9 10">CQMa 102</strain>
    </source>
</reference>
<name>E9EGT2_METAQ</name>
<evidence type="ECO:0000313" key="10">
    <source>
        <dbReference type="Proteomes" id="UP000002499"/>
    </source>
</evidence>
<protein>
    <submittedName>
        <fullName evidence="9">Alkaline ceramidase</fullName>
    </submittedName>
</protein>
<gene>
    <name evidence="9" type="ORF">MAC_09080</name>
</gene>
<dbReference type="STRING" id="655827.E9EGT2"/>
<feature type="binding site" evidence="7">
    <location>
        <position position="147"/>
    </location>
    <ligand>
        <name>Zn(2+)</name>
        <dbReference type="ChEBI" id="CHEBI:29105"/>
        <note>catalytic</note>
    </ligand>
</feature>
<evidence type="ECO:0000313" key="9">
    <source>
        <dbReference type="EMBL" id="EFY84869.1"/>
    </source>
</evidence>
<organism evidence="10">
    <name type="scientific">Metarhizium acridum (strain CQMa 102)</name>
    <dbReference type="NCBI Taxonomy" id="655827"/>
    <lineage>
        <taxon>Eukaryota</taxon>
        <taxon>Fungi</taxon>
        <taxon>Dikarya</taxon>
        <taxon>Ascomycota</taxon>
        <taxon>Pezizomycotina</taxon>
        <taxon>Sordariomycetes</taxon>
        <taxon>Hypocreomycetidae</taxon>
        <taxon>Hypocreales</taxon>
        <taxon>Clavicipitaceae</taxon>
        <taxon>Metarhizium</taxon>
    </lineage>
</organism>
<accession>E9EGT2</accession>
<dbReference type="PANTHER" id="PTHR46187:SF3">
    <property type="entry name" value="ALKALINE CERAMIDASE 3"/>
    <property type="match status" value="1"/>
</dbReference>
<evidence type="ECO:0000256" key="7">
    <source>
        <dbReference type="PIRSR" id="PIRSR608901-2"/>
    </source>
</evidence>
<comment type="cofactor">
    <cofactor evidence="7">
        <name>Zn(2+)</name>
        <dbReference type="ChEBI" id="CHEBI:29105"/>
    </cofactor>
</comment>
<dbReference type="InParanoid" id="E9EGT2"/>
<dbReference type="eggNOG" id="KOG2329">
    <property type="taxonomic scope" value="Eukaryota"/>
</dbReference>
<dbReference type="OMA" id="IWIMEIQ"/>
<dbReference type="Pfam" id="PF05875">
    <property type="entry name" value="Ceramidase"/>
    <property type="match status" value="1"/>
</dbReference>
<feature type="transmembrane region" description="Helical" evidence="8">
    <location>
        <begin position="53"/>
        <end position="72"/>
    </location>
</feature>
<dbReference type="Proteomes" id="UP000002499">
    <property type="component" value="Unassembled WGS sequence"/>
</dbReference>
<comment type="similarity">
    <text evidence="2">Belongs to the alkaline ceramidase family.</text>
</comment>
<keyword evidence="3 8" id="KW-0812">Transmembrane</keyword>
<evidence type="ECO:0000256" key="6">
    <source>
        <dbReference type="ARBA" id="ARBA00023136"/>
    </source>
</evidence>